<keyword evidence="2" id="KW-1185">Reference proteome</keyword>
<comment type="caution">
    <text evidence="1">The sequence shown here is derived from an EMBL/GenBank/DDBJ whole genome shotgun (WGS) entry which is preliminary data.</text>
</comment>
<dbReference type="Proteomes" id="UP000625711">
    <property type="component" value="Unassembled WGS sequence"/>
</dbReference>
<dbReference type="EMBL" id="JAACXV010013593">
    <property type="protein sequence ID" value="KAF7273016.1"/>
    <property type="molecule type" value="Genomic_DNA"/>
</dbReference>
<organism evidence="1 2">
    <name type="scientific">Rhynchophorus ferrugineus</name>
    <name type="common">Red palm weevil</name>
    <name type="synonym">Curculio ferrugineus</name>
    <dbReference type="NCBI Taxonomy" id="354439"/>
    <lineage>
        <taxon>Eukaryota</taxon>
        <taxon>Metazoa</taxon>
        <taxon>Ecdysozoa</taxon>
        <taxon>Arthropoda</taxon>
        <taxon>Hexapoda</taxon>
        <taxon>Insecta</taxon>
        <taxon>Pterygota</taxon>
        <taxon>Neoptera</taxon>
        <taxon>Endopterygota</taxon>
        <taxon>Coleoptera</taxon>
        <taxon>Polyphaga</taxon>
        <taxon>Cucujiformia</taxon>
        <taxon>Curculionidae</taxon>
        <taxon>Dryophthorinae</taxon>
        <taxon>Rhynchophorus</taxon>
    </lineage>
</organism>
<accession>A0A834M9A3</accession>
<protein>
    <submittedName>
        <fullName evidence="1">Uncharacterized protein</fullName>
    </submittedName>
</protein>
<evidence type="ECO:0000313" key="1">
    <source>
        <dbReference type="EMBL" id="KAF7273016.1"/>
    </source>
</evidence>
<sequence>MSTEDDERSGRPKEPPKRVLMTLPDLRTEQLPANYSIRSDICALRSKNHDKKKSELTDAASIELESVGAVVFTS</sequence>
<dbReference type="AlphaFoldDB" id="A0A834M9A3"/>
<reference evidence="1" key="1">
    <citation type="submission" date="2020-08" db="EMBL/GenBank/DDBJ databases">
        <title>Genome sequencing and assembly of the red palm weevil Rhynchophorus ferrugineus.</title>
        <authorList>
            <person name="Dias G.B."/>
            <person name="Bergman C.M."/>
            <person name="Manee M."/>
        </authorList>
    </citation>
    <scope>NUCLEOTIDE SEQUENCE</scope>
    <source>
        <strain evidence="1">AA-2017</strain>
        <tissue evidence="1">Whole larva</tissue>
    </source>
</reference>
<evidence type="ECO:0000313" key="2">
    <source>
        <dbReference type="Proteomes" id="UP000625711"/>
    </source>
</evidence>
<name>A0A834M9A3_RHYFE</name>
<gene>
    <name evidence="1" type="ORF">GWI33_014242</name>
</gene>
<proteinExistence type="predicted"/>